<dbReference type="AlphaFoldDB" id="A0AAU9JX48"/>
<comment type="caution">
    <text evidence="3">The sequence shown here is derived from an EMBL/GenBank/DDBJ whole genome shotgun (WGS) entry which is preliminary data.</text>
</comment>
<organism evidence="3 4">
    <name type="scientific">Blepharisma stoltei</name>
    <dbReference type="NCBI Taxonomy" id="1481888"/>
    <lineage>
        <taxon>Eukaryota</taxon>
        <taxon>Sar</taxon>
        <taxon>Alveolata</taxon>
        <taxon>Ciliophora</taxon>
        <taxon>Postciliodesmatophora</taxon>
        <taxon>Heterotrichea</taxon>
        <taxon>Heterotrichida</taxon>
        <taxon>Blepharismidae</taxon>
        <taxon>Blepharisma</taxon>
    </lineage>
</organism>
<name>A0AAU9JX48_9CILI</name>
<sequence length="340" mass="38166">MSTGGFALHGYNEGSLHQRLQLLKASDSFIECLNHISTLSNEQIVIVDYGSSEGYNSMVFLTQTLSKFRETSSSPILVVHNDLPDNNWLKAFKTILESEDSYVKIPNVYFSAKGRSFYDQILPNNSVHIGLSSSALHWLSEPISAPDNCVPSSSLNPEFKALASKVAHNDLVTVLRQRHKELVSSGRFVFLFMNQAISTATWGTVLHTTTENSFIKGYITEEEKRNITVPMYGRTNEEVQNALNEVSDLYRVVVFTQVGEDRIPGVDSLSDEEKNKFVNGLKRLAAASLRGVIQRAVNRSEEERNAVYELFIKELSDVFDAGDCNCWPQYHLIVLEKKSS</sequence>
<accession>A0AAU9JX48</accession>
<dbReference type="Proteomes" id="UP001162131">
    <property type="component" value="Unassembled WGS sequence"/>
</dbReference>
<dbReference type="Gene3D" id="3.40.50.150">
    <property type="entry name" value="Vaccinia Virus protein VP39"/>
    <property type="match status" value="1"/>
</dbReference>
<reference evidence="3" key="1">
    <citation type="submission" date="2021-09" db="EMBL/GenBank/DDBJ databases">
        <authorList>
            <consortium name="AG Swart"/>
            <person name="Singh M."/>
            <person name="Singh A."/>
            <person name="Seah K."/>
            <person name="Emmerich C."/>
        </authorList>
    </citation>
    <scope>NUCLEOTIDE SEQUENCE</scope>
    <source>
        <strain evidence="3">ATCC30299</strain>
    </source>
</reference>
<dbReference type="SUPFAM" id="SSF53335">
    <property type="entry name" value="S-adenosyl-L-methionine-dependent methyltransferases"/>
    <property type="match status" value="1"/>
</dbReference>
<evidence type="ECO:0000313" key="3">
    <source>
        <dbReference type="EMBL" id="CAG9329449.1"/>
    </source>
</evidence>
<gene>
    <name evidence="3" type="ORF">BSTOLATCC_MIC48269</name>
</gene>
<dbReference type="InterPro" id="IPR005299">
    <property type="entry name" value="MeTrfase_7"/>
</dbReference>
<dbReference type="PANTHER" id="PTHR31009">
    <property type="entry name" value="S-ADENOSYL-L-METHIONINE:CARBOXYL METHYLTRANSFERASE FAMILY PROTEIN"/>
    <property type="match status" value="1"/>
</dbReference>
<keyword evidence="4" id="KW-1185">Reference proteome</keyword>
<evidence type="ECO:0000256" key="2">
    <source>
        <dbReference type="ARBA" id="ARBA00022842"/>
    </source>
</evidence>
<protein>
    <submittedName>
        <fullName evidence="3">Uncharacterized protein</fullName>
    </submittedName>
</protein>
<dbReference type="Gene3D" id="1.10.1200.270">
    <property type="entry name" value="Methyltransferase, alpha-helical capping domain"/>
    <property type="match status" value="1"/>
</dbReference>
<keyword evidence="1" id="KW-0479">Metal-binding</keyword>
<keyword evidence="2" id="KW-0460">Magnesium</keyword>
<evidence type="ECO:0000256" key="1">
    <source>
        <dbReference type="ARBA" id="ARBA00022723"/>
    </source>
</evidence>
<dbReference type="InterPro" id="IPR042086">
    <property type="entry name" value="MeTrfase_capping"/>
</dbReference>
<proteinExistence type="predicted"/>
<evidence type="ECO:0000313" key="4">
    <source>
        <dbReference type="Proteomes" id="UP001162131"/>
    </source>
</evidence>
<dbReference type="GO" id="GO:0008168">
    <property type="term" value="F:methyltransferase activity"/>
    <property type="evidence" value="ECO:0007669"/>
    <property type="project" value="InterPro"/>
</dbReference>
<dbReference type="EMBL" id="CAJZBQ010000047">
    <property type="protein sequence ID" value="CAG9329449.1"/>
    <property type="molecule type" value="Genomic_DNA"/>
</dbReference>
<dbReference type="GO" id="GO:0046872">
    <property type="term" value="F:metal ion binding"/>
    <property type="evidence" value="ECO:0007669"/>
    <property type="project" value="UniProtKB-KW"/>
</dbReference>
<dbReference type="Pfam" id="PF03492">
    <property type="entry name" value="Methyltransf_7"/>
    <property type="match status" value="1"/>
</dbReference>
<dbReference type="InterPro" id="IPR029063">
    <property type="entry name" value="SAM-dependent_MTases_sf"/>
</dbReference>